<sequence>MSFFMNLSKNFFFLGSWDGITFVLPENMLLIIFDHENVIINSNCRYRINVLKKIMQQSVTYFVAPFLSKI</sequence>
<protein>
    <submittedName>
        <fullName evidence="1">Uncharacterized protein</fullName>
    </submittedName>
</protein>
<reference evidence="1 2" key="1">
    <citation type="journal article" date="2018" name="Sci. Rep.">
        <title>Genomic signatures of local adaptation to the degree of environmental predictability in rotifers.</title>
        <authorList>
            <person name="Franch-Gras L."/>
            <person name="Hahn C."/>
            <person name="Garcia-Roger E.M."/>
            <person name="Carmona M.J."/>
            <person name="Serra M."/>
            <person name="Gomez A."/>
        </authorList>
    </citation>
    <scope>NUCLEOTIDE SEQUENCE [LARGE SCALE GENOMIC DNA]</scope>
    <source>
        <strain evidence="1">HYR1</strain>
    </source>
</reference>
<keyword evidence="2" id="KW-1185">Reference proteome</keyword>
<gene>
    <name evidence="1" type="ORF">BpHYR1_026252</name>
</gene>
<dbReference type="Proteomes" id="UP000276133">
    <property type="component" value="Unassembled WGS sequence"/>
</dbReference>
<proteinExistence type="predicted"/>
<dbReference type="EMBL" id="REGN01013480">
    <property type="protein sequence ID" value="RMZ93890.1"/>
    <property type="molecule type" value="Genomic_DNA"/>
</dbReference>
<name>A0A3M7P4X7_BRAPC</name>
<dbReference type="AlphaFoldDB" id="A0A3M7P4X7"/>
<organism evidence="1 2">
    <name type="scientific">Brachionus plicatilis</name>
    <name type="common">Marine rotifer</name>
    <name type="synonym">Brachionus muelleri</name>
    <dbReference type="NCBI Taxonomy" id="10195"/>
    <lineage>
        <taxon>Eukaryota</taxon>
        <taxon>Metazoa</taxon>
        <taxon>Spiralia</taxon>
        <taxon>Gnathifera</taxon>
        <taxon>Rotifera</taxon>
        <taxon>Eurotatoria</taxon>
        <taxon>Monogononta</taxon>
        <taxon>Pseudotrocha</taxon>
        <taxon>Ploima</taxon>
        <taxon>Brachionidae</taxon>
        <taxon>Brachionus</taxon>
    </lineage>
</organism>
<evidence type="ECO:0000313" key="2">
    <source>
        <dbReference type="Proteomes" id="UP000276133"/>
    </source>
</evidence>
<comment type="caution">
    <text evidence="1">The sequence shown here is derived from an EMBL/GenBank/DDBJ whole genome shotgun (WGS) entry which is preliminary data.</text>
</comment>
<accession>A0A3M7P4X7</accession>
<evidence type="ECO:0000313" key="1">
    <source>
        <dbReference type="EMBL" id="RMZ93890.1"/>
    </source>
</evidence>